<keyword evidence="2" id="KW-0808">Transferase</keyword>
<proteinExistence type="predicted"/>
<evidence type="ECO:0000313" key="2">
    <source>
        <dbReference type="EMBL" id="MDO4842436.1"/>
    </source>
</evidence>
<name>A0AA43RKG1_9ACTN</name>
<dbReference type="EC" id="2.1.1.-" evidence="2"/>
<dbReference type="GO" id="GO:0032259">
    <property type="term" value="P:methylation"/>
    <property type="evidence" value="ECO:0007669"/>
    <property type="project" value="UniProtKB-KW"/>
</dbReference>
<dbReference type="Proteomes" id="UP001168575">
    <property type="component" value="Unassembled WGS sequence"/>
</dbReference>
<dbReference type="EMBL" id="JAUMVS010000169">
    <property type="protein sequence ID" value="MDO4842436.1"/>
    <property type="molecule type" value="Genomic_DNA"/>
</dbReference>
<dbReference type="SUPFAM" id="SSF53335">
    <property type="entry name" value="S-adenosyl-L-methionine-dependent methyltransferases"/>
    <property type="match status" value="1"/>
</dbReference>
<dbReference type="GO" id="GO:0008757">
    <property type="term" value="F:S-adenosylmethionine-dependent methyltransferase activity"/>
    <property type="evidence" value="ECO:0007669"/>
    <property type="project" value="InterPro"/>
</dbReference>
<dbReference type="CDD" id="cd02440">
    <property type="entry name" value="AdoMet_MTases"/>
    <property type="match status" value="1"/>
</dbReference>
<reference evidence="2" key="1">
    <citation type="submission" date="2023-07" db="EMBL/GenBank/DDBJ databases">
        <title>Between Cages and Wild: Unraveling the Impact of Captivity on Animal Microbiomes and Antimicrobial Resistance.</title>
        <authorList>
            <person name="Schmartz G.P."/>
            <person name="Rehner J."/>
            <person name="Schuff M.J."/>
            <person name="Becker S.L."/>
            <person name="Kravczyk M."/>
            <person name="Gurevich A."/>
            <person name="Francke R."/>
            <person name="Mueller R."/>
            <person name="Keller V."/>
            <person name="Keller A."/>
        </authorList>
    </citation>
    <scope>NUCLEOTIDE SEQUENCE</scope>
    <source>
        <strain evidence="2">S12M_St_49</strain>
    </source>
</reference>
<keyword evidence="2" id="KW-0489">Methyltransferase</keyword>
<protein>
    <submittedName>
        <fullName evidence="2">Class I SAM-dependent methyltransferase</fullName>
        <ecNumber evidence="2">2.1.1.-</ecNumber>
    </submittedName>
</protein>
<sequence>MITNERIKNYWEDYADMFTETLRREIASSRPEAWRELILSNGPGREHMRILDVGTGPGLFPIILSQAGHEVTGIDITENMIARARENVAQAGQKATLLTMDSQVTTFPDGSFDMVVCRNLTWTLPDPPKAYREWYRLLNRGGRLIVFDACWYLWLFDEEERRRVAGYEESLNGLMEGELDEMSRQLFMSDKHRPQWDLEELSRIGFRRVFAELDLTDRIWGEAGPEKKSPLKEFLVGAEK</sequence>
<comment type="caution">
    <text evidence="2">The sequence shown here is derived from an EMBL/GenBank/DDBJ whole genome shotgun (WGS) entry which is preliminary data.</text>
</comment>
<keyword evidence="3" id="KW-1185">Reference proteome</keyword>
<dbReference type="AlphaFoldDB" id="A0AA43RKG1"/>
<organism evidence="2 3">
    <name type="scientific">Phoenicibacter congonensis</name>
    <dbReference type="NCBI Taxonomy" id="1944646"/>
    <lineage>
        <taxon>Bacteria</taxon>
        <taxon>Bacillati</taxon>
        <taxon>Actinomycetota</taxon>
        <taxon>Coriobacteriia</taxon>
        <taxon>Eggerthellales</taxon>
        <taxon>Eggerthellaceae</taxon>
        <taxon>Phoenicibacter</taxon>
    </lineage>
</organism>
<dbReference type="PANTHER" id="PTHR43591:SF24">
    <property type="entry name" value="2-METHOXY-6-POLYPRENYL-1,4-BENZOQUINOL METHYLASE, MITOCHONDRIAL"/>
    <property type="match status" value="1"/>
</dbReference>
<dbReference type="InterPro" id="IPR029063">
    <property type="entry name" value="SAM-dependent_MTases_sf"/>
</dbReference>
<dbReference type="Pfam" id="PF08241">
    <property type="entry name" value="Methyltransf_11"/>
    <property type="match status" value="1"/>
</dbReference>
<dbReference type="PANTHER" id="PTHR43591">
    <property type="entry name" value="METHYLTRANSFERASE"/>
    <property type="match status" value="1"/>
</dbReference>
<dbReference type="Gene3D" id="3.40.50.150">
    <property type="entry name" value="Vaccinia Virus protein VP39"/>
    <property type="match status" value="1"/>
</dbReference>
<feature type="domain" description="Methyltransferase type 11" evidence="1">
    <location>
        <begin position="51"/>
        <end position="146"/>
    </location>
</feature>
<gene>
    <name evidence="2" type="ORF">Q3982_07165</name>
</gene>
<evidence type="ECO:0000313" key="3">
    <source>
        <dbReference type="Proteomes" id="UP001168575"/>
    </source>
</evidence>
<accession>A0AA43RKG1</accession>
<evidence type="ECO:0000259" key="1">
    <source>
        <dbReference type="Pfam" id="PF08241"/>
    </source>
</evidence>
<dbReference type="InterPro" id="IPR013216">
    <property type="entry name" value="Methyltransf_11"/>
</dbReference>